<gene>
    <name evidence="4" type="ORF">LCB40_07580</name>
</gene>
<protein>
    <recommendedName>
        <fullName evidence="3">S-layer protein C-terminal domain-containing protein</fullName>
    </recommendedName>
</protein>
<feature type="signal peptide" evidence="2">
    <location>
        <begin position="1"/>
        <end position="24"/>
    </location>
</feature>
<dbReference type="EMBL" id="BMAY01000004">
    <property type="protein sequence ID" value="GFZ26878.1"/>
    <property type="molecule type" value="Genomic_DNA"/>
</dbReference>
<evidence type="ECO:0000313" key="5">
    <source>
        <dbReference type="Proteomes" id="UP000677218"/>
    </source>
</evidence>
<dbReference type="AlphaFoldDB" id="A0A916VI26"/>
<dbReference type="Proteomes" id="UP000677218">
    <property type="component" value="Unassembled WGS sequence"/>
</dbReference>
<reference evidence="4" key="1">
    <citation type="submission" date="2020-08" db="EMBL/GenBank/DDBJ databases">
        <title>Taxonomic study for Lactobacillus species isolated from hardwood bark.</title>
        <authorList>
            <person name="Tohno M."/>
            <person name="Tanizawa Y."/>
        </authorList>
    </citation>
    <scope>NUCLEOTIDE SEQUENCE</scope>
    <source>
        <strain evidence="4">B40</strain>
    </source>
</reference>
<evidence type="ECO:0000256" key="2">
    <source>
        <dbReference type="SAM" id="SignalP"/>
    </source>
</evidence>
<evidence type="ECO:0000259" key="3">
    <source>
        <dbReference type="Pfam" id="PF03217"/>
    </source>
</evidence>
<dbReference type="RefSeq" id="WP_212780571.1">
    <property type="nucleotide sequence ID" value="NZ_BMAY01000004.1"/>
</dbReference>
<dbReference type="Pfam" id="PF03217">
    <property type="entry name" value="SlpA"/>
    <property type="match status" value="1"/>
</dbReference>
<sequence>MKFTKKLMLISASAALAAAPIVPALTSVASVQAATIHKASYTKSKVKTIKSTYFYSQSGKKLNKKAAKGGSYTIYDVTEINGKYYYATQSDLAYWLPASATTGKVYYKSGKTTYTLKTSSKGKLTITKTTTTTVSSSSSSKKTSSSSSSKKTASTKKNKVTVGKNTYFYDKKGKRVKKFLGVTYLSKGTWVYVVSTKTVKINGSKYYQLANNVYIKAANVSKVNGKAVK</sequence>
<evidence type="ECO:0000256" key="1">
    <source>
        <dbReference type="SAM" id="MobiDB-lite"/>
    </source>
</evidence>
<proteinExistence type="predicted"/>
<evidence type="ECO:0000313" key="4">
    <source>
        <dbReference type="EMBL" id="GFZ26878.1"/>
    </source>
</evidence>
<name>A0A916VI26_9LACO</name>
<keyword evidence="2" id="KW-0732">Signal</keyword>
<keyword evidence="5" id="KW-1185">Reference proteome</keyword>
<feature type="domain" description="S-layer protein C-terminal" evidence="3">
    <location>
        <begin position="155"/>
        <end position="218"/>
    </location>
</feature>
<comment type="caution">
    <text evidence="4">The sequence shown here is derived from an EMBL/GenBank/DDBJ whole genome shotgun (WGS) entry which is preliminary data.</text>
</comment>
<dbReference type="InterPro" id="IPR024968">
    <property type="entry name" value="SlpA_C_lactobacillus"/>
</dbReference>
<feature type="region of interest" description="Disordered" evidence="1">
    <location>
        <begin position="134"/>
        <end position="157"/>
    </location>
</feature>
<feature type="compositionally biased region" description="Low complexity" evidence="1">
    <location>
        <begin position="134"/>
        <end position="152"/>
    </location>
</feature>
<feature type="chain" id="PRO_5038667759" description="S-layer protein C-terminal domain-containing protein" evidence="2">
    <location>
        <begin position="25"/>
        <end position="229"/>
    </location>
</feature>
<accession>A0A916VI26</accession>
<organism evidence="4 5">
    <name type="scientific">Lactobacillus corticis</name>
    <dbReference type="NCBI Taxonomy" id="2201249"/>
    <lineage>
        <taxon>Bacteria</taxon>
        <taxon>Bacillati</taxon>
        <taxon>Bacillota</taxon>
        <taxon>Bacilli</taxon>
        <taxon>Lactobacillales</taxon>
        <taxon>Lactobacillaceae</taxon>
        <taxon>Lactobacillus</taxon>
    </lineage>
</organism>